<keyword evidence="1" id="KW-0812">Transmembrane</keyword>
<feature type="transmembrane region" description="Helical" evidence="1">
    <location>
        <begin position="208"/>
        <end position="229"/>
    </location>
</feature>
<feature type="transmembrane region" description="Helical" evidence="1">
    <location>
        <begin position="55"/>
        <end position="75"/>
    </location>
</feature>
<geneLocation type="plasmid" evidence="2 3">
    <name>pDAETH-1</name>
</geneLocation>
<name>A0ABN6RKN5_9DEIO</name>
<keyword evidence="3" id="KW-1185">Reference proteome</keyword>
<proteinExistence type="predicted"/>
<feature type="transmembrane region" description="Helical" evidence="1">
    <location>
        <begin position="20"/>
        <end position="43"/>
    </location>
</feature>
<evidence type="ECO:0000313" key="2">
    <source>
        <dbReference type="EMBL" id="BDP43907.1"/>
    </source>
</evidence>
<gene>
    <name evidence="2" type="ORF">DAETH_38760</name>
</gene>
<keyword evidence="1" id="KW-0472">Membrane</keyword>
<reference evidence="2" key="1">
    <citation type="submission" date="2022-07" db="EMBL/GenBank/DDBJ databases">
        <title>Complete Genome Sequence of the Radioresistant Bacterium Deinococcus aetherius ST0316, Isolated from the Air Dust collected in Lower Stratosphere above Japan.</title>
        <authorList>
            <person name="Satoh K."/>
            <person name="Hagiwara K."/>
            <person name="Katsumata K."/>
            <person name="Kubo A."/>
            <person name="Yokobori S."/>
            <person name="Yamagishi A."/>
            <person name="Oono Y."/>
            <person name="Narumi I."/>
        </authorList>
    </citation>
    <scope>NUCLEOTIDE SEQUENCE</scope>
    <source>
        <strain evidence="2">ST0316</strain>
        <plasmid evidence="2">pDAETH-1</plasmid>
    </source>
</reference>
<keyword evidence="1" id="KW-1133">Transmembrane helix</keyword>
<accession>A0ABN6RKN5</accession>
<sequence>MAAQVFPARARRLPKAVWDLLFTLVLPILILSPNFLGLGLSVSENVFGGGEAGNVRAYVLASLLPVGYVLTELALSRRVSPISLIAGTGAILSGALTFWYVDGFWFAVKDSARSYLTALLFLISAGTTLPLFRVFVDAASLGEKPGTRAALRQATRDRWIHRGLVLGTVACAVFDLIGGVVNSAVNYGRVTARFGSDAFNAQVAEVNAIMRLPEMTISLLGVGLGVWLVQQAVKRRYGAGVSLFQPRKLTDRMRERGDVAA</sequence>
<protein>
    <submittedName>
        <fullName evidence="2">Uncharacterized protein</fullName>
    </submittedName>
</protein>
<dbReference type="NCBIfam" id="NF041646">
    <property type="entry name" value="VC0807_fam"/>
    <property type="match status" value="1"/>
</dbReference>
<feature type="transmembrane region" description="Helical" evidence="1">
    <location>
        <begin position="164"/>
        <end position="188"/>
    </location>
</feature>
<organism evidence="2 3">
    <name type="scientific">Deinococcus aetherius</name>
    <dbReference type="NCBI Taxonomy" id="200252"/>
    <lineage>
        <taxon>Bacteria</taxon>
        <taxon>Thermotogati</taxon>
        <taxon>Deinococcota</taxon>
        <taxon>Deinococci</taxon>
        <taxon>Deinococcales</taxon>
        <taxon>Deinococcaceae</taxon>
        <taxon>Deinococcus</taxon>
    </lineage>
</organism>
<evidence type="ECO:0000256" key="1">
    <source>
        <dbReference type="SAM" id="Phobius"/>
    </source>
</evidence>
<keyword evidence="2" id="KW-0614">Plasmid</keyword>
<dbReference type="Proteomes" id="UP001064971">
    <property type="component" value="Plasmid pDAETH-1"/>
</dbReference>
<feature type="transmembrane region" description="Helical" evidence="1">
    <location>
        <begin position="113"/>
        <end position="136"/>
    </location>
</feature>
<evidence type="ECO:0000313" key="3">
    <source>
        <dbReference type="Proteomes" id="UP001064971"/>
    </source>
</evidence>
<feature type="transmembrane region" description="Helical" evidence="1">
    <location>
        <begin position="82"/>
        <end position="101"/>
    </location>
</feature>
<dbReference type="EMBL" id="AP026561">
    <property type="protein sequence ID" value="BDP43907.1"/>
    <property type="molecule type" value="Genomic_DNA"/>
</dbReference>